<evidence type="ECO:0000256" key="1">
    <source>
        <dbReference type="SAM" id="MobiDB-lite"/>
    </source>
</evidence>
<evidence type="ECO:0000313" key="4">
    <source>
        <dbReference type="EMBL" id="KAJ5392660.1"/>
    </source>
</evidence>
<evidence type="ECO:0000313" key="5">
    <source>
        <dbReference type="Proteomes" id="UP001147747"/>
    </source>
</evidence>
<keyword evidence="2" id="KW-1133">Transmembrane helix</keyword>
<dbReference type="EMBL" id="JAPZBU010000008">
    <property type="protein sequence ID" value="KAJ5392660.1"/>
    <property type="molecule type" value="Genomic_DNA"/>
</dbReference>
<dbReference type="InterPro" id="IPR045851">
    <property type="entry name" value="AMP-bd_C_sf"/>
</dbReference>
<dbReference type="InterPro" id="IPR011004">
    <property type="entry name" value="Trimer_LpxA-like_sf"/>
</dbReference>
<dbReference type="Pfam" id="PF00132">
    <property type="entry name" value="Hexapep"/>
    <property type="match status" value="1"/>
</dbReference>
<dbReference type="Pfam" id="PF00550">
    <property type="entry name" value="PP-binding"/>
    <property type="match status" value="1"/>
</dbReference>
<feature type="domain" description="Carrier" evidence="3">
    <location>
        <begin position="704"/>
        <end position="778"/>
    </location>
</feature>
<reference evidence="4" key="1">
    <citation type="submission" date="2022-12" db="EMBL/GenBank/DDBJ databases">
        <authorList>
            <person name="Petersen C."/>
        </authorList>
    </citation>
    <scope>NUCLEOTIDE SEQUENCE</scope>
    <source>
        <strain evidence="4">IBT 29677</strain>
    </source>
</reference>
<accession>A0A9X0B915</accession>
<dbReference type="Pfam" id="PF00501">
    <property type="entry name" value="AMP-binding"/>
    <property type="match status" value="1"/>
</dbReference>
<name>A0A9X0B915_9EURO</name>
<dbReference type="OrthoDB" id="3633556at2759"/>
<comment type="caution">
    <text evidence="4">The sequence shown here is derived from an EMBL/GenBank/DDBJ whole genome shotgun (WGS) entry which is preliminary data.</text>
</comment>
<dbReference type="Gene3D" id="1.10.1200.10">
    <property type="entry name" value="ACP-like"/>
    <property type="match status" value="1"/>
</dbReference>
<feature type="transmembrane region" description="Helical" evidence="2">
    <location>
        <begin position="1397"/>
        <end position="1425"/>
    </location>
</feature>
<dbReference type="GO" id="GO:0044550">
    <property type="term" value="P:secondary metabolite biosynthetic process"/>
    <property type="evidence" value="ECO:0007669"/>
    <property type="project" value="UniProtKB-ARBA"/>
</dbReference>
<proteinExistence type="predicted"/>
<feature type="compositionally biased region" description="Low complexity" evidence="1">
    <location>
        <begin position="1288"/>
        <end position="1302"/>
    </location>
</feature>
<dbReference type="PANTHER" id="PTHR43201">
    <property type="entry name" value="ACYL-COA SYNTHETASE"/>
    <property type="match status" value="1"/>
</dbReference>
<dbReference type="InterPro" id="IPR000873">
    <property type="entry name" value="AMP-dep_synth/lig_dom"/>
</dbReference>
<evidence type="ECO:0000256" key="2">
    <source>
        <dbReference type="SAM" id="Phobius"/>
    </source>
</evidence>
<dbReference type="Gene3D" id="2.160.10.10">
    <property type="entry name" value="Hexapeptide repeat proteins"/>
    <property type="match status" value="3"/>
</dbReference>
<keyword evidence="2" id="KW-0812">Transmembrane</keyword>
<feature type="region of interest" description="Disordered" evidence="1">
    <location>
        <begin position="1284"/>
        <end position="1320"/>
    </location>
</feature>
<dbReference type="Proteomes" id="UP001147747">
    <property type="component" value="Unassembled WGS sequence"/>
</dbReference>
<keyword evidence="2" id="KW-0472">Membrane</keyword>
<dbReference type="InterPro" id="IPR036736">
    <property type="entry name" value="ACP-like_sf"/>
</dbReference>
<keyword evidence="5" id="KW-1185">Reference proteome</keyword>
<dbReference type="PROSITE" id="PS50075">
    <property type="entry name" value="CARRIER"/>
    <property type="match status" value="1"/>
</dbReference>
<dbReference type="InterPro" id="IPR042099">
    <property type="entry name" value="ANL_N_sf"/>
</dbReference>
<dbReference type="SUPFAM" id="SSF47336">
    <property type="entry name" value="ACP-like"/>
    <property type="match status" value="1"/>
</dbReference>
<feature type="compositionally biased region" description="Basic and acidic residues" evidence="1">
    <location>
        <begin position="1304"/>
        <end position="1315"/>
    </location>
</feature>
<dbReference type="SUPFAM" id="SSF56801">
    <property type="entry name" value="Acetyl-CoA synthetase-like"/>
    <property type="match status" value="1"/>
</dbReference>
<protein>
    <recommendedName>
        <fullName evidence="3">Carrier domain-containing protein</fullName>
    </recommendedName>
</protein>
<dbReference type="PANTHER" id="PTHR43201:SF10">
    <property type="entry name" value="CARRIER DOMAIN-CONTAINING PROTEIN"/>
    <property type="match status" value="1"/>
</dbReference>
<dbReference type="GeneID" id="81371767"/>
<dbReference type="Gene3D" id="3.30.300.30">
    <property type="match status" value="1"/>
</dbReference>
<evidence type="ECO:0000259" key="3">
    <source>
        <dbReference type="PROSITE" id="PS50075"/>
    </source>
</evidence>
<gene>
    <name evidence="4" type="ORF">N7509_008150</name>
</gene>
<sequence>MADLPRCSFVVCGVTPPTQTLPISLSNLLSSHSSEWPTRELILTFQDIYKSLPEPAKVENNEAIRRLRIQIKEATPSIAELIGTDNRAGFIDASTGKNLTHLAIRQFVQGFHIPVRSSSNGKPRVAVILPNGLLMAVAVFAFANRYTIVPMASNTVPEQLHMDVEQVQADAVVALENDIEKLKLDNGVRPIFGLEQLEDLTFRVVSEKHNSTTSSLTPNVGDDIAIILFTSGTSGKKKLVPITTFNLIAGTIATMESVELSEKDTCLNMMPLNHVGGIMRSILSPILAGGATDMLSVLRPQHVLGCCAITHHDPYMMILGEAEHRPDAVRQSAIEFICNAGGGLPPTLALQLREAFNCSVLPSYGMTECMPIAAPPKNYTLDRPGTSGRIVGPEVAILNDGKPVSDRGTLGHICVRGSPAFEGYLTTEGEIDTSAFNEAGWFDTGDLGYLDPENYLYITGRSKEVINRGGEIISPVEVEDAVLTAAKHPGSPLYGRVTETLAFSVPDEVLQEVVGIVIVTPPGTPRPDIRQLHESLQPVIHQPKWPALVVYMDRVPKSNNKIQRIKLAERLTLESLTPKTPLGDRHYEAVCPPNGTPLSTSISKQKCAVDRNTVRSTLGEIAKDSEVHIQINERDGFAQAVLFVDNPDNYQFTPNVLHEQLDGYLVPSRITTLKGPMPLDFYGKPDQTAIDEAIRAQNSDGSLSPIQRRIREIFAIALSCAPEEISAMTDFFTAGGDSLSAGRLVSQLRREFGIFLAGDILFHHSTVGEIEYKITEAVQIKAAKGDEGEIELPGCEKTYSSTNPLVMVLHLFPVLFFFPMKRAFQWLVFSYVVAEGTLRFPIRDLLIGRLILIVLAVLAARVSGQIVTPIFTILFKWLVVGRYEEGIYPMWGPYHTRWWLTQKAVQVFGKGMFNHFNWSRVLFYRLLGVKIGKNVTIPPSAKLGEYDLIEIGDNVVLDTCQCRPFAVERNTSMLLKRIRIGRDSSIGLKSILAPGADIPENTCIGPNSSSWELQDADESNRDLLSSRIPQPHWIFALLVVTPIQILVWVAARLTWMGGLVPMVRQFPVAQPDMFLATLQWYTSGQRIGFHIAARICRAIGGPIVLFASILIIKFLLDLICGKPKPGPASKQSTLQKIRTGVLAEILPSGDIHELTRLIGRHYELVSMAIRSLGGKVGKRIYWPSVGPSLPDFDLIEVGNDVVFGSRSTLITSDGYGRDRVVIGDGAMVGDRVVASPGVTIGREAMIGSGAFLRRNGDYPANTIWTGSKGGDAVQFPTSSSVPISTAPTVVGSSSSSTDGDSSSDNEKGMGKKTQNEKQTVPNITEADTCKPFGRAFYRKDSSYYVLRIWQIVIYSVLSVVVVTVYWLLSVVFALLCLRACLEHSNATGLDIGAWRPFVLYGILASFLSAISCAQAFIALGVVICVKWIVMGRRKEGEYHWDKSSYNQRWQFLLSCETLIKDCYGGTGLLPMITGSVYISWYYRLLGANIGRDCAIHANGTPNVYFTEPDLLTLGNRVAVDDCSLVCHLNSRGEFELHTLKVGDRSILRAGSRLMSGASMGQDACLLEHTLVLSGDHVEDKSTLQGWPAEGFEGKRV</sequence>
<dbReference type="GO" id="GO:0031956">
    <property type="term" value="F:medium-chain fatty acid-CoA ligase activity"/>
    <property type="evidence" value="ECO:0007669"/>
    <property type="project" value="TreeGrafter"/>
</dbReference>
<dbReference type="SUPFAM" id="SSF51161">
    <property type="entry name" value="Trimeric LpxA-like enzymes"/>
    <property type="match status" value="3"/>
</dbReference>
<feature type="transmembrane region" description="Helical" evidence="2">
    <location>
        <begin position="1344"/>
        <end position="1368"/>
    </location>
</feature>
<reference evidence="4" key="2">
    <citation type="journal article" date="2023" name="IMA Fungus">
        <title>Comparative genomic study of the Penicillium genus elucidates a diverse pangenome and 15 lateral gene transfer events.</title>
        <authorList>
            <person name="Petersen C."/>
            <person name="Sorensen T."/>
            <person name="Nielsen M.R."/>
            <person name="Sondergaard T.E."/>
            <person name="Sorensen J.L."/>
            <person name="Fitzpatrick D.A."/>
            <person name="Frisvad J.C."/>
            <person name="Nielsen K.L."/>
        </authorList>
    </citation>
    <scope>NUCLEOTIDE SEQUENCE</scope>
    <source>
        <strain evidence="4">IBT 29677</strain>
    </source>
</reference>
<organism evidence="4 5">
    <name type="scientific">Penicillium cosmopolitanum</name>
    <dbReference type="NCBI Taxonomy" id="1131564"/>
    <lineage>
        <taxon>Eukaryota</taxon>
        <taxon>Fungi</taxon>
        <taxon>Dikarya</taxon>
        <taxon>Ascomycota</taxon>
        <taxon>Pezizomycotina</taxon>
        <taxon>Eurotiomycetes</taxon>
        <taxon>Eurotiomycetidae</taxon>
        <taxon>Eurotiales</taxon>
        <taxon>Aspergillaceae</taxon>
        <taxon>Penicillium</taxon>
    </lineage>
</organism>
<feature type="transmembrane region" description="Helical" evidence="2">
    <location>
        <begin position="1033"/>
        <end position="1051"/>
    </location>
</feature>
<dbReference type="GO" id="GO:0006631">
    <property type="term" value="P:fatty acid metabolic process"/>
    <property type="evidence" value="ECO:0007669"/>
    <property type="project" value="TreeGrafter"/>
</dbReference>
<dbReference type="InterPro" id="IPR009081">
    <property type="entry name" value="PP-bd_ACP"/>
</dbReference>
<dbReference type="Gene3D" id="3.40.50.12780">
    <property type="entry name" value="N-terminal domain of ligase-like"/>
    <property type="match status" value="1"/>
</dbReference>
<dbReference type="RefSeq" id="XP_056488338.1">
    <property type="nucleotide sequence ID" value="XM_056632787.1"/>
</dbReference>
<dbReference type="InterPro" id="IPR001451">
    <property type="entry name" value="Hexapep"/>
</dbReference>